<dbReference type="Pfam" id="PF13472">
    <property type="entry name" value="Lipase_GDSL_2"/>
    <property type="match status" value="1"/>
</dbReference>
<dbReference type="InterPro" id="IPR028994">
    <property type="entry name" value="Integrin_alpha_N"/>
</dbReference>
<dbReference type="PANTHER" id="PTHR30383">
    <property type="entry name" value="THIOESTERASE 1/PROTEASE 1/LYSOPHOSPHOLIPASE L1"/>
    <property type="match status" value="1"/>
</dbReference>
<sequence>WLRILPLGASIVAGKTSIPEDGFRKPLRDHLRSVGFKVNMVGYQFNTKGSMRDGQHEGHPGHRIDQITQNLDRSAGSKPNVYLINAGTNDCQQNYLKMEGATGRLDSLLKKAWDLSGEATIILSTLLPSSNEDSNPGSNERVNALNNEIRDLARRLKGAGRRIQLADMNDGFITQTDLVDGVHPNGLGYRKMAAVWLAAIKQAGYEKMLQNPGDNGTPDDAPANSCDKIPGYADGPHKTQKGYGFDDGPYVHKGTPMGPTSIESITFSGRDKGRANRVAFGQMVNKGGNPDPRGALDDLILWRRERESEFTIEAFVYLNNGDGTFDHALKIANPFQCASLDIRWIDMNGDFLDDYVCVRDDGHLSVAINSGLDEKGSPQFKGIVFDVPAHAGYEGKHVRLGDIDGDGRTDYCLIGDDGVTKCWRNGGLGESAAYWQDFGIVFTPKGKGDIRGTRFIDINGDGRSDWIWVGDSGETDIYTNMRGPRSVVPNWLHATASHGGMGKPGVRDYVHFARIYPKDTTGRRDYVWVEAKDAGAEQVDHYLHIWRNDGSGGTQHKSDWNRYCDVSGDGKDDYLQIRPNGDVEMWGNIANPPEWNIRNIVTNIGRVDPKFVHFADWDGDGKCDIIRVAPHDGTLTLILNTYDKAGGAITWGSPLSVPKGSFDCVKQRWSLGIFDVAVRFADLNGDGRADYICMDPDGRTEGESTLNLGGTGGYHTSHLKQIKFSENKDRADHRFADVSISRLFAAFLTDHRADFLWTDKWTGDVHVWYNEGVKYEGDREDLQGSIIEWTPKGKLYNGVDAGPNEYFMDYG</sequence>
<dbReference type="EMBL" id="MU006228">
    <property type="protein sequence ID" value="KAF2825075.1"/>
    <property type="molecule type" value="Genomic_DNA"/>
</dbReference>
<feature type="non-terminal residue" evidence="3">
    <location>
        <position position="1"/>
    </location>
</feature>
<evidence type="ECO:0000256" key="1">
    <source>
        <dbReference type="ARBA" id="ARBA00022729"/>
    </source>
</evidence>
<evidence type="ECO:0000313" key="3">
    <source>
        <dbReference type="EMBL" id="KAF2825075.1"/>
    </source>
</evidence>
<dbReference type="Gene3D" id="3.40.50.1110">
    <property type="entry name" value="SGNH hydrolase"/>
    <property type="match status" value="1"/>
</dbReference>
<dbReference type="InterPro" id="IPR036514">
    <property type="entry name" value="SGNH_hydro_sf"/>
</dbReference>
<proteinExistence type="predicted"/>
<keyword evidence="4" id="KW-1185">Reference proteome</keyword>
<dbReference type="SUPFAM" id="SSF69318">
    <property type="entry name" value="Integrin alpha N-terminal domain"/>
    <property type="match status" value="2"/>
</dbReference>
<dbReference type="Gene3D" id="2.130.10.130">
    <property type="entry name" value="Integrin alpha, N-terminal"/>
    <property type="match status" value="1"/>
</dbReference>
<protein>
    <recommendedName>
        <fullName evidence="2">SGNH hydrolase-type esterase domain-containing protein</fullName>
    </recommendedName>
</protein>
<dbReference type="SUPFAM" id="SSF52266">
    <property type="entry name" value="SGNH hydrolase"/>
    <property type="match status" value="1"/>
</dbReference>
<dbReference type="InterPro" id="IPR013830">
    <property type="entry name" value="SGNH_hydro"/>
</dbReference>
<keyword evidence="1" id="KW-0732">Signal</keyword>
<dbReference type="CDD" id="cd01833">
    <property type="entry name" value="XynB_like"/>
    <property type="match status" value="1"/>
</dbReference>
<feature type="domain" description="SGNH hydrolase-type esterase" evidence="2">
    <location>
        <begin position="38"/>
        <end position="190"/>
    </location>
</feature>
<evidence type="ECO:0000259" key="2">
    <source>
        <dbReference type="Pfam" id="PF13472"/>
    </source>
</evidence>
<dbReference type="Proteomes" id="UP000799424">
    <property type="component" value="Unassembled WGS sequence"/>
</dbReference>
<gene>
    <name evidence="3" type="ORF">CC86DRAFT_241827</name>
</gene>
<dbReference type="PANTHER" id="PTHR30383:SF31">
    <property type="entry name" value="SGNH HYDROLASE-TYPE ESTERASE DOMAIN-CONTAINING PROTEIN-RELATED"/>
    <property type="match status" value="1"/>
</dbReference>
<dbReference type="GO" id="GO:0004622">
    <property type="term" value="F:phosphatidylcholine lysophospholipase activity"/>
    <property type="evidence" value="ECO:0007669"/>
    <property type="project" value="TreeGrafter"/>
</dbReference>
<dbReference type="AlphaFoldDB" id="A0A6A6ZXM2"/>
<name>A0A6A6ZXM2_9PLEO</name>
<dbReference type="InterPro" id="IPR013517">
    <property type="entry name" value="FG-GAP"/>
</dbReference>
<evidence type="ECO:0000313" key="4">
    <source>
        <dbReference type="Proteomes" id="UP000799424"/>
    </source>
</evidence>
<dbReference type="OrthoDB" id="3915838at2759"/>
<accession>A0A6A6ZXM2</accession>
<feature type="non-terminal residue" evidence="3">
    <location>
        <position position="811"/>
    </location>
</feature>
<organism evidence="3 4">
    <name type="scientific">Ophiobolus disseminans</name>
    <dbReference type="NCBI Taxonomy" id="1469910"/>
    <lineage>
        <taxon>Eukaryota</taxon>
        <taxon>Fungi</taxon>
        <taxon>Dikarya</taxon>
        <taxon>Ascomycota</taxon>
        <taxon>Pezizomycotina</taxon>
        <taxon>Dothideomycetes</taxon>
        <taxon>Pleosporomycetidae</taxon>
        <taxon>Pleosporales</taxon>
        <taxon>Pleosporineae</taxon>
        <taxon>Phaeosphaeriaceae</taxon>
        <taxon>Ophiobolus</taxon>
    </lineage>
</organism>
<dbReference type="InterPro" id="IPR051532">
    <property type="entry name" value="Ester_Hydrolysis_Enzymes"/>
</dbReference>
<dbReference type="Pfam" id="PF13517">
    <property type="entry name" value="FG-GAP_3"/>
    <property type="match status" value="1"/>
</dbReference>
<reference evidence="3" key="1">
    <citation type="journal article" date="2020" name="Stud. Mycol.">
        <title>101 Dothideomycetes genomes: a test case for predicting lifestyles and emergence of pathogens.</title>
        <authorList>
            <person name="Haridas S."/>
            <person name="Albert R."/>
            <person name="Binder M."/>
            <person name="Bloem J."/>
            <person name="Labutti K."/>
            <person name="Salamov A."/>
            <person name="Andreopoulos B."/>
            <person name="Baker S."/>
            <person name="Barry K."/>
            <person name="Bills G."/>
            <person name="Bluhm B."/>
            <person name="Cannon C."/>
            <person name="Castanera R."/>
            <person name="Culley D."/>
            <person name="Daum C."/>
            <person name="Ezra D."/>
            <person name="Gonzalez J."/>
            <person name="Henrissat B."/>
            <person name="Kuo A."/>
            <person name="Liang C."/>
            <person name="Lipzen A."/>
            <person name="Lutzoni F."/>
            <person name="Magnuson J."/>
            <person name="Mondo S."/>
            <person name="Nolan M."/>
            <person name="Ohm R."/>
            <person name="Pangilinan J."/>
            <person name="Park H.-J."/>
            <person name="Ramirez L."/>
            <person name="Alfaro M."/>
            <person name="Sun H."/>
            <person name="Tritt A."/>
            <person name="Yoshinaga Y."/>
            <person name="Zwiers L.-H."/>
            <person name="Turgeon B."/>
            <person name="Goodwin S."/>
            <person name="Spatafora J."/>
            <person name="Crous P."/>
            <person name="Grigoriev I."/>
        </authorList>
    </citation>
    <scope>NUCLEOTIDE SEQUENCE</scope>
    <source>
        <strain evidence="3">CBS 113818</strain>
    </source>
</reference>